<evidence type="ECO:0000256" key="2">
    <source>
        <dbReference type="RuleBase" id="RU003476"/>
    </source>
</evidence>
<accession>A0A2I1DY62</accession>
<proteinExistence type="inferred from homology"/>
<dbReference type="GO" id="GO:0005829">
    <property type="term" value="C:cytosol"/>
    <property type="evidence" value="ECO:0007669"/>
    <property type="project" value="TreeGrafter"/>
</dbReference>
<gene>
    <name evidence="5" type="ORF">RhiirA1_378482</name>
    <name evidence="4" type="ORF">RhiirA5_290703</name>
</gene>
<evidence type="ECO:0000313" key="6">
    <source>
        <dbReference type="Proteomes" id="UP000232688"/>
    </source>
</evidence>
<dbReference type="Pfam" id="PF00293">
    <property type="entry name" value="NUDIX"/>
    <property type="match status" value="1"/>
</dbReference>
<reference evidence="4 7" key="2">
    <citation type="submission" date="2017-09" db="EMBL/GenBank/DDBJ databases">
        <title>Extensive intraspecific genome diversity in a model arbuscular mycorrhizal fungus.</title>
        <authorList>
            <person name="Chen E.C."/>
            <person name="Morin E."/>
            <person name="Beaudet D."/>
            <person name="Noel J."/>
            <person name="Ndikumana S."/>
            <person name="Charron P."/>
            <person name="St-Onge C."/>
            <person name="Giorgi J."/>
            <person name="Grigoriev I.V."/>
            <person name="Roux C."/>
            <person name="Martin F.M."/>
            <person name="Corradi N."/>
        </authorList>
    </citation>
    <scope>NUCLEOTIDE SEQUENCE [LARGE SCALE GENOMIC DNA]</scope>
    <source>
        <strain evidence="4 7">A5</strain>
    </source>
</reference>
<dbReference type="PROSITE" id="PS51462">
    <property type="entry name" value="NUDIX"/>
    <property type="match status" value="1"/>
</dbReference>
<feature type="domain" description="Nudix hydrolase" evidence="3">
    <location>
        <begin position="13"/>
        <end position="158"/>
    </location>
</feature>
<dbReference type="OrthoDB" id="447842at2759"/>
<dbReference type="Proteomes" id="UP000232722">
    <property type="component" value="Unassembled WGS sequence"/>
</dbReference>
<dbReference type="FunFam" id="3.90.79.10:FF:000060">
    <property type="entry name" value="Nudix hydrolase 1"/>
    <property type="match status" value="1"/>
</dbReference>
<name>A0A2I1DY62_9GLOM</name>
<dbReference type="InterPro" id="IPR020084">
    <property type="entry name" value="NUDIX_hydrolase_CS"/>
</dbReference>
<dbReference type="PANTHER" id="PTHR16099">
    <property type="entry name" value="8-OXO-DGTP DIPHOSPHATES NUDT15"/>
    <property type="match status" value="1"/>
</dbReference>
<dbReference type="VEuPathDB" id="FungiDB:RhiirA1_378482"/>
<dbReference type="VEuPathDB" id="FungiDB:FUN_002886"/>
<organism evidence="4 7">
    <name type="scientific">Rhizophagus irregularis</name>
    <dbReference type="NCBI Taxonomy" id="588596"/>
    <lineage>
        <taxon>Eukaryota</taxon>
        <taxon>Fungi</taxon>
        <taxon>Fungi incertae sedis</taxon>
        <taxon>Mucoromycota</taxon>
        <taxon>Glomeromycotina</taxon>
        <taxon>Glomeromycetes</taxon>
        <taxon>Glomerales</taxon>
        <taxon>Glomeraceae</taxon>
        <taxon>Rhizophagus</taxon>
    </lineage>
</organism>
<reference evidence="5 6" key="3">
    <citation type="submission" date="2017-10" db="EMBL/GenBank/DDBJ databases">
        <title>Extensive intraspecific genome diversity in a model arbuscular mycorrhizal fungus.</title>
        <authorList>
            <person name="Chen E.C.H."/>
            <person name="Morin E."/>
            <person name="Baudet D."/>
            <person name="Noel J."/>
            <person name="Ndikumana S."/>
            <person name="Charron P."/>
            <person name="St-Onge C."/>
            <person name="Giorgi J."/>
            <person name="Grigoriev I.V."/>
            <person name="Roux C."/>
            <person name="Martin F.M."/>
            <person name="Corradi N."/>
        </authorList>
    </citation>
    <scope>NUCLEOTIDE SEQUENCE [LARGE SCALE GENOMIC DNA]</scope>
    <source>
        <strain evidence="5 6">A1</strain>
    </source>
</reference>
<dbReference type="InterPro" id="IPR020476">
    <property type="entry name" value="Nudix_hydrolase"/>
</dbReference>
<protein>
    <recommendedName>
        <fullName evidence="3">Nudix hydrolase domain-containing protein</fullName>
    </recommendedName>
</protein>
<dbReference type="GO" id="GO:0006203">
    <property type="term" value="P:dGTP catabolic process"/>
    <property type="evidence" value="ECO:0007669"/>
    <property type="project" value="TreeGrafter"/>
</dbReference>
<evidence type="ECO:0000313" key="7">
    <source>
        <dbReference type="Proteomes" id="UP000232722"/>
    </source>
</evidence>
<dbReference type="Gene3D" id="3.90.79.10">
    <property type="entry name" value="Nucleoside Triphosphate Pyrophosphohydrolase"/>
    <property type="match status" value="1"/>
</dbReference>
<dbReference type="GO" id="GO:0035539">
    <property type="term" value="F:8-oxo-7,8-dihydrodeoxyguanosine triphosphate pyrophosphatase activity"/>
    <property type="evidence" value="ECO:0007669"/>
    <property type="project" value="TreeGrafter"/>
</dbReference>
<dbReference type="AlphaFoldDB" id="A0A2I1DY62"/>
<dbReference type="PANTHER" id="PTHR16099:SF5">
    <property type="entry name" value="NUCLEOTIDE TRIPHOSPHATE DIPHOSPHATASE NUDT15"/>
    <property type="match status" value="1"/>
</dbReference>
<evidence type="ECO:0000313" key="5">
    <source>
        <dbReference type="EMBL" id="PKC68147.1"/>
    </source>
</evidence>
<dbReference type="InterPro" id="IPR000086">
    <property type="entry name" value="NUDIX_hydrolase_dom"/>
</dbReference>
<evidence type="ECO:0000259" key="3">
    <source>
        <dbReference type="PROSITE" id="PS51462"/>
    </source>
</evidence>
<comment type="similarity">
    <text evidence="2">Belongs to the Nudix hydrolase family.</text>
</comment>
<dbReference type="Proteomes" id="UP000232688">
    <property type="component" value="Unassembled WGS sequence"/>
</dbReference>
<sequence length="173" mass="19866">MSLSSTRNYSCKHPRVGVGVFVIRGNKFLIGKRKGSHGAGTWEIPGGHLEFGETFSDCAKREILEETNLEIKNIKYQTVTNEIMHNENKHYVGIYMKAEVVDENVEPEHKLIMKACIKVMEPNKSECWEWVTWGEFIKGGITGILEDKSVNKYRPMFQPMETLITEQPEYNPV</sequence>
<dbReference type="VEuPathDB" id="FungiDB:RhiirFUN_024042"/>
<dbReference type="EMBL" id="LLXH01000349">
    <property type="protein sequence ID" value="PKC68147.1"/>
    <property type="molecule type" value="Genomic_DNA"/>
</dbReference>
<dbReference type="EMBL" id="LLXJ01000520">
    <property type="protein sequence ID" value="PKC08717.1"/>
    <property type="molecule type" value="Genomic_DNA"/>
</dbReference>
<keyword evidence="1 2" id="KW-0378">Hydrolase</keyword>
<evidence type="ECO:0000256" key="1">
    <source>
        <dbReference type="ARBA" id="ARBA00022801"/>
    </source>
</evidence>
<dbReference type="PROSITE" id="PS00893">
    <property type="entry name" value="NUDIX_BOX"/>
    <property type="match status" value="1"/>
</dbReference>
<dbReference type="InterPro" id="IPR015797">
    <property type="entry name" value="NUDIX_hydrolase-like_dom_sf"/>
</dbReference>
<dbReference type="CDD" id="cd04678">
    <property type="entry name" value="NUDIX_MTH2_Nudt15"/>
    <property type="match status" value="1"/>
</dbReference>
<reference evidence="5 6" key="4">
    <citation type="submission" date="2017-10" db="EMBL/GenBank/DDBJ databases">
        <title>Genome analyses suggest a sexual origin of heterokaryosis in a supposedly ancient asexual fungus.</title>
        <authorList>
            <person name="Corradi N."/>
            <person name="Sedzielewska K."/>
            <person name="Noel J."/>
            <person name="Charron P."/>
            <person name="Farinelli L."/>
            <person name="Marton T."/>
            <person name="Kruger M."/>
            <person name="Pelin A."/>
            <person name="Brachmann A."/>
            <person name="Corradi N."/>
        </authorList>
    </citation>
    <scope>NUCLEOTIDE SEQUENCE [LARGE SCALE GENOMIC DNA]</scope>
    <source>
        <strain evidence="5 6">A1</strain>
    </source>
</reference>
<dbReference type="SUPFAM" id="SSF55811">
    <property type="entry name" value="Nudix"/>
    <property type="match status" value="1"/>
</dbReference>
<dbReference type="PRINTS" id="PR00502">
    <property type="entry name" value="NUDIXFAMILY"/>
</dbReference>
<comment type="caution">
    <text evidence="4">The sequence shown here is derived from an EMBL/GenBank/DDBJ whole genome shotgun (WGS) entry which is preliminary data.</text>
</comment>
<reference evidence="4 7" key="1">
    <citation type="submission" date="2016-04" db="EMBL/GenBank/DDBJ databases">
        <title>Genome analyses suggest a sexual origin of heterokaryosis in a supposedly ancient asexual fungus.</title>
        <authorList>
            <person name="Ropars J."/>
            <person name="Sedzielewska K."/>
            <person name="Noel J."/>
            <person name="Charron P."/>
            <person name="Farinelli L."/>
            <person name="Marton T."/>
            <person name="Kruger M."/>
            <person name="Pelin A."/>
            <person name="Brachmann A."/>
            <person name="Corradi N."/>
        </authorList>
    </citation>
    <scope>NUCLEOTIDE SEQUENCE [LARGE SCALE GENOMIC DNA]</scope>
    <source>
        <strain evidence="4 7">A5</strain>
    </source>
</reference>
<evidence type="ECO:0000313" key="4">
    <source>
        <dbReference type="EMBL" id="PKC08717.1"/>
    </source>
</evidence>